<dbReference type="Gene3D" id="1.10.287.950">
    <property type="entry name" value="Methyl-accepting chemotaxis protein"/>
    <property type="match status" value="1"/>
</dbReference>
<dbReference type="OrthoDB" id="2489132at2"/>
<dbReference type="Pfam" id="PF00015">
    <property type="entry name" value="MCPsignal"/>
    <property type="match status" value="1"/>
</dbReference>
<evidence type="ECO:0000256" key="4">
    <source>
        <dbReference type="PROSITE-ProRule" id="PRU00284"/>
    </source>
</evidence>
<dbReference type="InterPro" id="IPR003660">
    <property type="entry name" value="HAMP_dom"/>
</dbReference>
<comment type="subcellular location">
    <subcellularLocation>
        <location evidence="1">Membrane</location>
    </subcellularLocation>
</comment>
<evidence type="ECO:0000313" key="9">
    <source>
        <dbReference type="Proteomes" id="UP000006201"/>
    </source>
</evidence>
<evidence type="ECO:0000256" key="1">
    <source>
        <dbReference type="ARBA" id="ARBA00004370"/>
    </source>
</evidence>
<keyword evidence="2 4" id="KW-0807">Transducer</keyword>
<dbReference type="GO" id="GO:0007165">
    <property type="term" value="P:signal transduction"/>
    <property type="evidence" value="ECO:0007669"/>
    <property type="project" value="UniProtKB-KW"/>
</dbReference>
<keyword evidence="5" id="KW-1133">Transmembrane helix</keyword>
<evidence type="ECO:0000256" key="3">
    <source>
        <dbReference type="ARBA" id="ARBA00029447"/>
    </source>
</evidence>
<evidence type="ECO:0000256" key="5">
    <source>
        <dbReference type="SAM" id="Phobius"/>
    </source>
</evidence>
<dbReference type="PROSITE" id="PS50885">
    <property type="entry name" value="HAMP"/>
    <property type="match status" value="1"/>
</dbReference>
<feature type="transmembrane region" description="Helical" evidence="5">
    <location>
        <begin position="55"/>
        <end position="76"/>
    </location>
</feature>
<dbReference type="GO" id="GO:0006935">
    <property type="term" value="P:chemotaxis"/>
    <property type="evidence" value="ECO:0007669"/>
    <property type="project" value="UniProtKB-ARBA"/>
</dbReference>
<keyword evidence="9" id="KW-1185">Reference proteome</keyword>
<sequence length="406" mass="45530">MSSTIVGIYQKIEQTFFFTLSRKIIGNLSFVYFFQFITLYWLYTTLTEQQANMAGFWLLCLLISGAFFFTLFYLRYLIVRPVCALRDALSKINQQKADLSSHLPQFTFDEFRELSEQYNTFVSRLSAILKHTYSKAELAAQTNISVSESMSATVALGEQQTEVSEAIFATSENVTRSLEQIAINTDHVFTANNENLSHVQHSSKALHQIVEQVGNITVLLNRFSQTIAGLKENSENIRSILKMVEEFSDQTNLLALNAAIEAARAGEAGRGFAVVADEVRSLSVKVNNATRQISEFINKMNHLVGETNQESDKLIKQSSDVEQAIAETSTVFADMVIEFENNQQQLQAIVSAVHLLEQTQQTTHASVEQILALRQLANQQIAAAVADNKTLLNQTAETKKELNQFI</sequence>
<dbReference type="GO" id="GO:0016020">
    <property type="term" value="C:membrane"/>
    <property type="evidence" value="ECO:0007669"/>
    <property type="project" value="UniProtKB-SubCell"/>
</dbReference>
<name>A4C818_9GAMM</name>
<dbReference type="eggNOG" id="COG0840">
    <property type="taxonomic scope" value="Bacteria"/>
</dbReference>
<evidence type="ECO:0000259" key="7">
    <source>
        <dbReference type="PROSITE" id="PS50885"/>
    </source>
</evidence>
<protein>
    <submittedName>
        <fullName evidence="8">Putative Bacterial chemotaxis sensory transducer</fullName>
    </submittedName>
</protein>
<proteinExistence type="inferred from homology"/>
<feature type="domain" description="HAMP" evidence="7">
    <location>
        <begin position="76"/>
        <end position="130"/>
    </location>
</feature>
<dbReference type="HOGENOM" id="CLU_000445_107_32_6"/>
<evidence type="ECO:0000256" key="2">
    <source>
        <dbReference type="ARBA" id="ARBA00023224"/>
    </source>
</evidence>
<dbReference type="PROSITE" id="PS50111">
    <property type="entry name" value="CHEMOTAXIS_TRANSDUC_2"/>
    <property type="match status" value="1"/>
</dbReference>
<keyword evidence="5" id="KW-0812">Transmembrane</keyword>
<evidence type="ECO:0000259" key="6">
    <source>
        <dbReference type="PROSITE" id="PS50111"/>
    </source>
</evidence>
<reference evidence="8 9" key="1">
    <citation type="submission" date="2006-02" db="EMBL/GenBank/DDBJ databases">
        <authorList>
            <person name="Moran M.A."/>
            <person name="Kjelleberg S."/>
            <person name="Egan S."/>
            <person name="Saunders N."/>
            <person name="Thomas T."/>
            <person name="Ferriera S."/>
            <person name="Johnson J."/>
            <person name="Kravitz S."/>
            <person name="Halpern A."/>
            <person name="Remington K."/>
            <person name="Beeson K."/>
            <person name="Tran B."/>
            <person name="Rogers Y.-H."/>
            <person name="Friedman R."/>
            <person name="Venter J.C."/>
        </authorList>
    </citation>
    <scope>NUCLEOTIDE SEQUENCE [LARGE SCALE GENOMIC DNA]</scope>
    <source>
        <strain evidence="8 9">D2</strain>
    </source>
</reference>
<organism evidence="8 9">
    <name type="scientific">Pseudoalteromonas tunicata D2</name>
    <dbReference type="NCBI Taxonomy" id="87626"/>
    <lineage>
        <taxon>Bacteria</taxon>
        <taxon>Pseudomonadati</taxon>
        <taxon>Pseudomonadota</taxon>
        <taxon>Gammaproteobacteria</taxon>
        <taxon>Alteromonadales</taxon>
        <taxon>Pseudoalteromonadaceae</taxon>
        <taxon>Pseudoalteromonas</taxon>
    </lineage>
</organism>
<dbReference type="STRING" id="87626.PTD2_06814"/>
<dbReference type="EMBL" id="AAOH01000003">
    <property type="protein sequence ID" value="EAR28733.1"/>
    <property type="molecule type" value="Genomic_DNA"/>
</dbReference>
<dbReference type="PANTHER" id="PTHR32089:SF112">
    <property type="entry name" value="LYSOZYME-LIKE PROTEIN-RELATED"/>
    <property type="match status" value="1"/>
</dbReference>
<dbReference type="SMART" id="SM00283">
    <property type="entry name" value="MA"/>
    <property type="match status" value="1"/>
</dbReference>
<accession>A4C818</accession>
<dbReference type="PANTHER" id="PTHR32089">
    <property type="entry name" value="METHYL-ACCEPTING CHEMOTAXIS PROTEIN MCPB"/>
    <property type="match status" value="1"/>
</dbReference>
<keyword evidence="5" id="KW-0472">Membrane</keyword>
<feature type="transmembrane region" description="Helical" evidence="5">
    <location>
        <begin position="24"/>
        <end position="43"/>
    </location>
</feature>
<evidence type="ECO:0000313" key="8">
    <source>
        <dbReference type="EMBL" id="EAR28733.1"/>
    </source>
</evidence>
<feature type="domain" description="Methyl-accepting transducer" evidence="6">
    <location>
        <begin position="135"/>
        <end position="371"/>
    </location>
</feature>
<comment type="caution">
    <text evidence="8">The sequence shown here is derived from an EMBL/GenBank/DDBJ whole genome shotgun (WGS) entry which is preliminary data.</text>
</comment>
<comment type="similarity">
    <text evidence="3">Belongs to the methyl-accepting chemotaxis (MCP) protein family.</text>
</comment>
<dbReference type="RefSeq" id="WP_009837995.1">
    <property type="nucleotide sequence ID" value="NZ_AAOH01000003.1"/>
</dbReference>
<gene>
    <name evidence="8" type="ORF">PTD2_06814</name>
</gene>
<dbReference type="InterPro" id="IPR004089">
    <property type="entry name" value="MCPsignal_dom"/>
</dbReference>
<dbReference type="Proteomes" id="UP000006201">
    <property type="component" value="Unassembled WGS sequence"/>
</dbReference>
<dbReference type="AlphaFoldDB" id="A4C818"/>
<dbReference type="SUPFAM" id="SSF58104">
    <property type="entry name" value="Methyl-accepting chemotaxis protein (MCP) signaling domain"/>
    <property type="match status" value="1"/>
</dbReference>